<keyword evidence="1" id="KW-0472">Membrane</keyword>
<feature type="transmembrane region" description="Helical" evidence="1">
    <location>
        <begin position="33"/>
        <end position="53"/>
    </location>
</feature>
<name>A0A8S5SF46_9CAUD</name>
<keyword evidence="1" id="KW-1133">Transmembrane helix</keyword>
<proteinExistence type="predicted"/>
<keyword evidence="1" id="KW-0812">Transmembrane</keyword>
<evidence type="ECO:0000313" key="2">
    <source>
        <dbReference type="EMBL" id="DAF49633.1"/>
    </source>
</evidence>
<accession>A0A8S5SF46</accession>
<protein>
    <submittedName>
        <fullName evidence="2">Uncharacterized protein</fullName>
    </submittedName>
</protein>
<dbReference type="EMBL" id="BK032585">
    <property type="protein sequence ID" value="DAF49633.1"/>
    <property type="molecule type" value="Genomic_DNA"/>
</dbReference>
<reference evidence="2" key="1">
    <citation type="journal article" date="2021" name="Proc. Natl. Acad. Sci. U.S.A.">
        <title>A Catalog of Tens of Thousands of Viruses from Human Metagenomes Reveals Hidden Associations with Chronic Diseases.</title>
        <authorList>
            <person name="Tisza M.J."/>
            <person name="Buck C.B."/>
        </authorList>
    </citation>
    <scope>NUCLEOTIDE SEQUENCE</scope>
    <source>
        <strain evidence="2">Ctuev19</strain>
    </source>
</reference>
<organism evidence="2">
    <name type="scientific">Myoviridae sp. ctuev19</name>
    <dbReference type="NCBI Taxonomy" id="2827716"/>
    <lineage>
        <taxon>Viruses</taxon>
        <taxon>Duplodnaviria</taxon>
        <taxon>Heunggongvirae</taxon>
        <taxon>Uroviricota</taxon>
        <taxon>Caudoviricetes</taxon>
    </lineage>
</organism>
<sequence length="88" mass="11026">MQGQHQMQCLRRRLISFYKSTNKRDKRQKKRRLFFYLKIIQRVLILSYIYIIINREYITDCIREGERRAWTRRKKRKKLAKEPGPMVH</sequence>
<evidence type="ECO:0000256" key="1">
    <source>
        <dbReference type="SAM" id="Phobius"/>
    </source>
</evidence>